<sequence length="124" mass="13426">MKKILLALPLLALFISCSPRLPPCDATNATNLVQELADEELAKQIGAEYASNFVFSVNMIRTTHKNSQTGALQCAAVLLAKDLTDSDNKKGIPITYTIELLDDGKTPYVSVGGLATLPYYMGLY</sequence>
<dbReference type="PROSITE" id="PS51257">
    <property type="entry name" value="PROKAR_LIPOPROTEIN"/>
    <property type="match status" value="1"/>
</dbReference>
<keyword evidence="1" id="KW-0732">Signal</keyword>
<proteinExistence type="predicted"/>
<protein>
    <recommendedName>
        <fullName evidence="4">Lipoprotein</fullName>
    </recommendedName>
</protein>
<evidence type="ECO:0000256" key="1">
    <source>
        <dbReference type="SAM" id="SignalP"/>
    </source>
</evidence>
<evidence type="ECO:0000313" key="3">
    <source>
        <dbReference type="Proteomes" id="UP001228690"/>
    </source>
</evidence>
<name>A0ABY8ML51_9SPIO</name>
<organism evidence="2 3">
    <name type="scientific">Candidatus Haliotispira prima</name>
    <dbReference type="NCBI Taxonomy" id="3034016"/>
    <lineage>
        <taxon>Bacteria</taxon>
        <taxon>Pseudomonadati</taxon>
        <taxon>Spirochaetota</taxon>
        <taxon>Spirochaetia</taxon>
        <taxon>Spirochaetales</taxon>
        <taxon>Spirochaetaceae</taxon>
        <taxon>Candidatus Haliotispira</taxon>
    </lineage>
</organism>
<keyword evidence="3" id="KW-1185">Reference proteome</keyword>
<evidence type="ECO:0000313" key="2">
    <source>
        <dbReference type="EMBL" id="WGK69534.1"/>
    </source>
</evidence>
<accession>A0ABY8ML51</accession>
<dbReference type="EMBL" id="CP123443">
    <property type="protein sequence ID" value="WGK69534.1"/>
    <property type="molecule type" value="Genomic_DNA"/>
</dbReference>
<feature type="signal peptide" evidence="1">
    <location>
        <begin position="1"/>
        <end position="21"/>
    </location>
</feature>
<gene>
    <name evidence="2" type="ORF">P0082_01350</name>
</gene>
<feature type="chain" id="PRO_5046801730" description="Lipoprotein" evidence="1">
    <location>
        <begin position="22"/>
        <end position="124"/>
    </location>
</feature>
<dbReference type="RefSeq" id="WP_326927718.1">
    <property type="nucleotide sequence ID" value="NZ_CP123443.1"/>
</dbReference>
<reference evidence="2 3" key="1">
    <citation type="submission" date="2023-04" db="EMBL/GenBank/DDBJ databases">
        <title>Spirochaete genome identified in red abalone sample constitutes a novel genus.</title>
        <authorList>
            <person name="Sharma S.P."/>
            <person name="Purcell C.M."/>
            <person name="Hyde J.R."/>
            <person name="Severin A.J."/>
        </authorList>
    </citation>
    <scope>NUCLEOTIDE SEQUENCE [LARGE SCALE GENOMIC DNA]</scope>
    <source>
        <strain evidence="2 3">SP-2023</strain>
    </source>
</reference>
<dbReference type="Proteomes" id="UP001228690">
    <property type="component" value="Chromosome"/>
</dbReference>
<evidence type="ECO:0008006" key="4">
    <source>
        <dbReference type="Google" id="ProtNLM"/>
    </source>
</evidence>